<feature type="domain" description="GRF-type" evidence="11">
    <location>
        <begin position="333"/>
        <end position="373"/>
    </location>
</feature>
<organism evidence="12 13">
    <name type="scientific">Klebsormidium nitens</name>
    <name type="common">Green alga</name>
    <name type="synonym">Ulothrix nitens</name>
    <dbReference type="NCBI Taxonomy" id="105231"/>
    <lineage>
        <taxon>Eukaryota</taxon>
        <taxon>Viridiplantae</taxon>
        <taxon>Streptophyta</taxon>
        <taxon>Klebsormidiophyceae</taxon>
        <taxon>Klebsormidiales</taxon>
        <taxon>Klebsormidiaceae</taxon>
        <taxon>Klebsormidium</taxon>
    </lineage>
</organism>
<dbReference type="SUPFAM" id="SSF52540">
    <property type="entry name" value="P-loop containing nucleoside triphosphate hydrolases"/>
    <property type="match status" value="1"/>
</dbReference>
<keyword evidence="1" id="KW-0479">Metal-binding</keyword>
<dbReference type="FunFam" id="3.40.50.300:FF:000326">
    <property type="entry name" value="P-loop containing nucleoside triphosphate hydrolase"/>
    <property type="match status" value="1"/>
</dbReference>
<dbReference type="Pfam" id="PF10382">
    <property type="entry name" value="ZGRF1-like_N"/>
    <property type="match status" value="1"/>
</dbReference>
<feature type="compositionally biased region" description="Basic and acidic residues" evidence="10">
    <location>
        <begin position="1179"/>
        <end position="1189"/>
    </location>
</feature>
<evidence type="ECO:0000256" key="6">
    <source>
        <dbReference type="ARBA" id="ARBA00022833"/>
    </source>
</evidence>
<sequence length="1432" mass="157021">MDQRFVVTYTRHKTKKSKTYQDGELKLVRQGLAWKAILFDDGGTMLQEMSVKDVGSISEDNDIEFPGFLVRVDSEVQCAINNCSTGRPSACESSIPSQTRKNFAKRPAFTNPRRKDVNLEIQISSQPHMAKPPECRRASDILSLLRGPRTINRGDDKVSSPLNRNEADSAQTPVVHRATSEMRLGSAQYAAGPLKSTWVPLHHSVHLVKSSANKQQGSKIVQSRKFVTPRPLTKGVETTAGLGKRSIPGGTAQDRTIPGRSNPGLFVFVGDSNPPQSRQKAIADSYLQFLDYKCALMEALIEEINLQIGQLARSFFDGRKEALLVVDTRTPCCKHGPAQLRFVGKEGPNKGRPFYSCPDKNQDKCLFQWADQKSQQSRNENVIDEGTPDLDPAVLASALRSRGVFFHQDVQLSQKPCSFSNKRKAYDEVEPSKPAVFQLQIDKVAKAGKMKEEFSIDDIWVVSSNPRFTCHERMDFVAVATSTFHGPSSTGHVEVKFHGQKPPADMDQPVFALHGASIQTELAMLETVKSLQPSSFPLLPLMWKAPAGPDTSGDAPSKGGEAAMLALRTVERFRLNEDQAAVLRRCASWYDRDQLTGDSRKAFNPALCLVHGTFGSGKSTLLVALIFFLVELFEMTNDTTSRILVSAATNVAVDRILLGLLKHGFNRFVRVGSRNFAPALKEYTLHNDTEEEKEIMDERKSLRKEEGVALGGRRVREEIKELDAKLRVARRKRLEDALVVGVTCFSSSHDVLKGMTYKVCLLDECSQMPEPLSLMPLAILGCEKLVAVGDPAQLPPQLTGSSSASKEDDIEAGLQKSGSGHGLERAMFVRLAEIGHTPIMLRTQYRCHPLVSALPNKLFYAGRLLDGCSAADRAALVAGLPALLFLDTRQEAQEARDASSSYYNDYEANLAARMVNKLIDKGCRPGQIGVIVPYRAQASKLNSLLSELQSGTQPKKRRRKAALEDEDQLSDFVQVSTVDAFQGMEKDIIILSCCRTNGIGFLASPHRLNVAMSRARNHLLIIGCAPNLQTCPMWKELLTCIRRTPLAYRPASAPLPGLEVPPVLPQPQLLPPPSEPKPSASPEPVLASPTGRPSPQDGPFLGPLEKRHGVEAATQQLMSLPASRASETPAGSCEAASSTIFDFLGPRGQGSLAEALAEEAAVHEAAVRTGQGEGTGARRQPEKCSRPEESSSASLDDSDIESPSGRETEVDGDRPSLDLCSRAMEDALDAANFGLQDYWIGYSRYRLSTFDSTAAHRQAFLDSKMCRVLGSAFGVATDRWRPNLGKLVREARIMMEDYLESRHGEGCTAVRRLIPQFEDVDELKKTEFGRRLIEESLDEEAAEASAAGVIRSVHPSAKIVPAQGSFAKALGELKARLDVEPSSRIGRDGSGQSSSDSDDSDRSPEGLLRIRKRARLQREADFDAPSFDLGID</sequence>
<dbReference type="PANTHER" id="PTHR10887:SF518">
    <property type="entry name" value="RNA HELICASE NONSENSE MRNA REDUCING FACTOR"/>
    <property type="match status" value="1"/>
</dbReference>
<feature type="region of interest" description="Disordered" evidence="10">
    <location>
        <begin position="1380"/>
        <end position="1410"/>
    </location>
</feature>
<dbReference type="STRING" id="105231.A0A1Y1II62"/>
<evidence type="ECO:0000256" key="7">
    <source>
        <dbReference type="ARBA" id="ARBA00022840"/>
    </source>
</evidence>
<gene>
    <name evidence="12" type="ORF">KFL_004250060</name>
</gene>
<dbReference type="Pfam" id="PF13086">
    <property type="entry name" value="AAA_11"/>
    <property type="match status" value="1"/>
</dbReference>
<dbReference type="InterPro" id="IPR041677">
    <property type="entry name" value="DNA2/NAM7_AAA_11"/>
</dbReference>
<dbReference type="Proteomes" id="UP000054558">
    <property type="component" value="Unassembled WGS sequence"/>
</dbReference>
<dbReference type="GO" id="GO:0005694">
    <property type="term" value="C:chromosome"/>
    <property type="evidence" value="ECO:0007669"/>
    <property type="project" value="UniProtKB-ARBA"/>
</dbReference>
<keyword evidence="9" id="KW-0175">Coiled coil</keyword>
<evidence type="ECO:0000256" key="2">
    <source>
        <dbReference type="ARBA" id="ARBA00022741"/>
    </source>
</evidence>
<evidence type="ECO:0000313" key="13">
    <source>
        <dbReference type="Proteomes" id="UP000054558"/>
    </source>
</evidence>
<evidence type="ECO:0000256" key="9">
    <source>
        <dbReference type="SAM" id="Coils"/>
    </source>
</evidence>
<evidence type="ECO:0000256" key="8">
    <source>
        <dbReference type="PROSITE-ProRule" id="PRU01343"/>
    </source>
</evidence>
<feature type="compositionally biased region" description="Polar residues" evidence="10">
    <location>
        <begin position="160"/>
        <end position="172"/>
    </location>
</feature>
<dbReference type="InterPro" id="IPR045055">
    <property type="entry name" value="DNA2/NAM7-like"/>
</dbReference>
<keyword evidence="5 12" id="KW-0347">Helicase</keyword>
<feature type="region of interest" description="Disordered" evidence="10">
    <location>
        <begin position="1164"/>
        <end position="1217"/>
    </location>
</feature>
<accession>A0A1Y1II62</accession>
<reference evidence="12 13" key="1">
    <citation type="journal article" date="2014" name="Nat. Commun.">
        <title>Klebsormidium flaccidum genome reveals primary factors for plant terrestrial adaptation.</title>
        <authorList>
            <person name="Hori K."/>
            <person name="Maruyama F."/>
            <person name="Fujisawa T."/>
            <person name="Togashi T."/>
            <person name="Yamamoto N."/>
            <person name="Seo M."/>
            <person name="Sato S."/>
            <person name="Yamada T."/>
            <person name="Mori H."/>
            <person name="Tajima N."/>
            <person name="Moriyama T."/>
            <person name="Ikeuchi M."/>
            <person name="Watanabe M."/>
            <person name="Wada H."/>
            <person name="Kobayashi K."/>
            <person name="Saito M."/>
            <person name="Masuda T."/>
            <person name="Sasaki-Sekimoto Y."/>
            <person name="Mashiguchi K."/>
            <person name="Awai K."/>
            <person name="Shimojima M."/>
            <person name="Masuda S."/>
            <person name="Iwai M."/>
            <person name="Nobusawa T."/>
            <person name="Narise T."/>
            <person name="Kondo S."/>
            <person name="Saito H."/>
            <person name="Sato R."/>
            <person name="Murakawa M."/>
            <person name="Ihara Y."/>
            <person name="Oshima-Yamada Y."/>
            <person name="Ohtaka K."/>
            <person name="Satoh M."/>
            <person name="Sonobe K."/>
            <person name="Ishii M."/>
            <person name="Ohtani R."/>
            <person name="Kanamori-Sato M."/>
            <person name="Honoki R."/>
            <person name="Miyazaki D."/>
            <person name="Mochizuki H."/>
            <person name="Umetsu J."/>
            <person name="Higashi K."/>
            <person name="Shibata D."/>
            <person name="Kamiya Y."/>
            <person name="Sato N."/>
            <person name="Nakamura Y."/>
            <person name="Tabata S."/>
            <person name="Ida S."/>
            <person name="Kurokawa K."/>
            <person name="Ohta H."/>
        </authorList>
    </citation>
    <scope>NUCLEOTIDE SEQUENCE [LARGE SCALE GENOMIC DNA]</scope>
    <source>
        <strain evidence="12 13">NIES-2285</strain>
    </source>
</reference>
<feature type="region of interest" description="Disordered" evidence="10">
    <location>
        <begin position="1059"/>
        <end position="1104"/>
    </location>
</feature>
<dbReference type="Gene3D" id="3.40.50.300">
    <property type="entry name" value="P-loop containing nucleotide triphosphate hydrolases"/>
    <property type="match status" value="2"/>
</dbReference>
<dbReference type="OrthoDB" id="6513042at2759"/>
<keyword evidence="7" id="KW-0067">ATP-binding</keyword>
<dbReference type="Pfam" id="PF06839">
    <property type="entry name" value="Zn_ribbon_GRF"/>
    <property type="match status" value="1"/>
</dbReference>
<feature type="region of interest" description="Disordered" evidence="10">
    <location>
        <begin position="796"/>
        <end position="818"/>
    </location>
</feature>
<keyword evidence="2" id="KW-0547">Nucleotide-binding</keyword>
<keyword evidence="4" id="KW-0378">Hydrolase</keyword>
<evidence type="ECO:0000256" key="4">
    <source>
        <dbReference type="ARBA" id="ARBA00022801"/>
    </source>
</evidence>
<keyword evidence="13" id="KW-1185">Reference proteome</keyword>
<evidence type="ECO:0000256" key="1">
    <source>
        <dbReference type="ARBA" id="ARBA00022723"/>
    </source>
</evidence>
<dbReference type="InterPro" id="IPR047187">
    <property type="entry name" value="SF1_C_Upf1"/>
</dbReference>
<dbReference type="InterPro" id="IPR041679">
    <property type="entry name" value="DNA2/NAM7-like_C"/>
</dbReference>
<evidence type="ECO:0000256" key="10">
    <source>
        <dbReference type="SAM" id="MobiDB-lite"/>
    </source>
</evidence>
<feature type="region of interest" description="Disordered" evidence="10">
    <location>
        <begin position="152"/>
        <end position="173"/>
    </location>
</feature>
<proteinExistence type="predicted"/>
<keyword evidence="6" id="KW-0862">Zinc</keyword>
<evidence type="ECO:0000256" key="3">
    <source>
        <dbReference type="ARBA" id="ARBA00022771"/>
    </source>
</evidence>
<dbReference type="GO" id="GO:0005524">
    <property type="term" value="F:ATP binding"/>
    <property type="evidence" value="ECO:0007669"/>
    <property type="project" value="UniProtKB-KW"/>
</dbReference>
<evidence type="ECO:0000256" key="5">
    <source>
        <dbReference type="ARBA" id="ARBA00022806"/>
    </source>
</evidence>
<dbReference type="OMA" id="HIMSSAV"/>
<evidence type="ECO:0000259" key="11">
    <source>
        <dbReference type="PROSITE" id="PS51999"/>
    </source>
</evidence>
<feature type="compositionally biased region" description="Pro residues" evidence="10">
    <location>
        <begin position="1062"/>
        <end position="1081"/>
    </location>
</feature>
<feature type="compositionally biased region" description="Basic and acidic residues" evidence="10">
    <location>
        <begin position="1204"/>
        <end position="1216"/>
    </location>
</feature>
<feature type="coiled-coil region" evidence="9">
    <location>
        <begin position="685"/>
        <end position="732"/>
    </location>
</feature>
<dbReference type="Pfam" id="PF13087">
    <property type="entry name" value="AAA_12"/>
    <property type="match status" value="1"/>
</dbReference>
<name>A0A1Y1II62_KLENI</name>
<dbReference type="PANTHER" id="PTHR10887">
    <property type="entry name" value="DNA2/NAM7 HELICASE FAMILY"/>
    <property type="match status" value="1"/>
</dbReference>
<protein>
    <submittedName>
        <fullName evidence="12">RNA helicase nonsense mRNA reducing factor</fullName>
    </submittedName>
</protein>
<dbReference type="GO" id="GO:0008270">
    <property type="term" value="F:zinc ion binding"/>
    <property type="evidence" value="ECO:0007669"/>
    <property type="project" value="UniProtKB-KW"/>
</dbReference>
<dbReference type="GO" id="GO:0004386">
    <property type="term" value="F:helicase activity"/>
    <property type="evidence" value="ECO:0007669"/>
    <property type="project" value="UniProtKB-KW"/>
</dbReference>
<dbReference type="EMBL" id="DF237374">
    <property type="protein sequence ID" value="GAQ88406.1"/>
    <property type="molecule type" value="Genomic_DNA"/>
</dbReference>
<dbReference type="GO" id="GO:0016787">
    <property type="term" value="F:hydrolase activity"/>
    <property type="evidence" value="ECO:0007669"/>
    <property type="project" value="UniProtKB-KW"/>
</dbReference>
<dbReference type="GO" id="GO:0003723">
    <property type="term" value="F:RNA binding"/>
    <property type="evidence" value="ECO:0000318"/>
    <property type="project" value="GO_Central"/>
</dbReference>
<dbReference type="InterPro" id="IPR018838">
    <property type="entry name" value="ZGRF1-like_N"/>
</dbReference>
<dbReference type="InterPro" id="IPR010666">
    <property type="entry name" value="Znf_GRF"/>
</dbReference>
<dbReference type="PROSITE" id="PS51999">
    <property type="entry name" value="ZF_GRF"/>
    <property type="match status" value="1"/>
</dbReference>
<keyword evidence="3 8" id="KW-0863">Zinc-finger</keyword>
<evidence type="ECO:0000313" key="12">
    <source>
        <dbReference type="EMBL" id="GAQ88406.1"/>
    </source>
</evidence>
<dbReference type="InterPro" id="IPR027417">
    <property type="entry name" value="P-loop_NTPase"/>
</dbReference>
<dbReference type="CDD" id="cd18808">
    <property type="entry name" value="SF1_C_Upf1"/>
    <property type="match status" value="1"/>
</dbReference>